<dbReference type="PROSITE" id="PS00380">
    <property type="entry name" value="RHODANESE_1"/>
    <property type="match status" value="1"/>
</dbReference>
<dbReference type="EMBL" id="BMPI01000030">
    <property type="protein sequence ID" value="GGM48141.1"/>
    <property type="molecule type" value="Genomic_DNA"/>
</dbReference>
<evidence type="ECO:0000259" key="1">
    <source>
        <dbReference type="PROSITE" id="PS50206"/>
    </source>
</evidence>
<sequence length="448" mass="46626">MTFTDEHLVPIADEGLGNTAYLVDLGDGRALAVDASRDLRALLAAARRRRVRVAYAADTHLHADFLSGAVQLRHDTGAVVLASAAGRRAFPHTGLGDGDEVDLGGLTLRALATPGHTDEHLAFLLLDGPRELGVFTGGSLIVNSAARTDLLGPHRTEELTRAQYRSLHRLAALPDDTGVWPTHGAGSFCAAPPGTARTSTIGAQRRDNPLLAAEDEDAFARLLTAGLGSYPAYFDRLAEANRRGPAVLAGLPRLPVLDAAQVRALLAAGGEIVDARPAADYAAGHVPGSLSIPLRGRFATWLGWLVPADTPVAVVLGEDQDPDELVAQGYKIGYERLVGRLCGEIPRTATTAFLPAGRTPAGPYLDVRQTAEFAAGHVPGARHVELGVLAGRAADAPAGAVVACGHGERAMTAASILERAGHTGLTVLRGGPAEFAAAHGARLTTEKS</sequence>
<dbReference type="SUPFAM" id="SSF52821">
    <property type="entry name" value="Rhodanese/Cell cycle control phosphatase"/>
    <property type="match status" value="2"/>
</dbReference>
<feature type="domain" description="Rhodanese" evidence="1">
    <location>
        <begin position="266"/>
        <end position="315"/>
    </location>
</feature>
<proteinExistence type="predicted"/>
<dbReference type="GO" id="GO:0006749">
    <property type="term" value="P:glutathione metabolic process"/>
    <property type="evidence" value="ECO:0007669"/>
    <property type="project" value="TreeGrafter"/>
</dbReference>
<dbReference type="RefSeq" id="WP_190253045.1">
    <property type="nucleotide sequence ID" value="NZ_BMPI01000030.1"/>
</dbReference>
<evidence type="ECO:0000313" key="2">
    <source>
        <dbReference type="EMBL" id="GGM48141.1"/>
    </source>
</evidence>
<dbReference type="PROSITE" id="PS50206">
    <property type="entry name" value="RHODANESE_3"/>
    <property type="match status" value="2"/>
</dbReference>
<dbReference type="InterPro" id="IPR051682">
    <property type="entry name" value="Mito_Persulfide_Diox"/>
</dbReference>
<dbReference type="SMART" id="SM00849">
    <property type="entry name" value="Lactamase_B"/>
    <property type="match status" value="1"/>
</dbReference>
<dbReference type="InterPro" id="IPR036866">
    <property type="entry name" value="RibonucZ/Hydroxyglut_hydro"/>
</dbReference>
<dbReference type="CDD" id="cd00158">
    <property type="entry name" value="RHOD"/>
    <property type="match status" value="2"/>
</dbReference>
<dbReference type="Gene3D" id="3.40.250.10">
    <property type="entry name" value="Rhodanese-like domain"/>
    <property type="match status" value="2"/>
</dbReference>
<dbReference type="AlphaFoldDB" id="A0A917U2E3"/>
<organism evidence="2 3">
    <name type="scientific">Dactylosporangium sucinum</name>
    <dbReference type="NCBI Taxonomy" id="1424081"/>
    <lineage>
        <taxon>Bacteria</taxon>
        <taxon>Bacillati</taxon>
        <taxon>Actinomycetota</taxon>
        <taxon>Actinomycetes</taxon>
        <taxon>Micromonosporales</taxon>
        <taxon>Micromonosporaceae</taxon>
        <taxon>Dactylosporangium</taxon>
    </lineage>
</organism>
<dbReference type="PANTHER" id="PTHR43084">
    <property type="entry name" value="PERSULFIDE DIOXYGENASE ETHE1"/>
    <property type="match status" value="1"/>
</dbReference>
<reference evidence="2" key="1">
    <citation type="journal article" date="2014" name="Int. J. Syst. Evol. Microbiol.">
        <title>Complete genome sequence of Corynebacterium casei LMG S-19264T (=DSM 44701T), isolated from a smear-ripened cheese.</title>
        <authorList>
            <consortium name="US DOE Joint Genome Institute (JGI-PGF)"/>
            <person name="Walter F."/>
            <person name="Albersmeier A."/>
            <person name="Kalinowski J."/>
            <person name="Ruckert C."/>
        </authorList>
    </citation>
    <scope>NUCLEOTIDE SEQUENCE</scope>
    <source>
        <strain evidence="2">JCM 19831</strain>
    </source>
</reference>
<dbReference type="GO" id="GO:0070813">
    <property type="term" value="P:hydrogen sulfide metabolic process"/>
    <property type="evidence" value="ECO:0007669"/>
    <property type="project" value="TreeGrafter"/>
</dbReference>
<gene>
    <name evidence="2" type="ORF">GCM10007977_057140</name>
</gene>
<accession>A0A917U2E3</accession>
<dbReference type="GO" id="GO:0050313">
    <property type="term" value="F:sulfur dioxygenase activity"/>
    <property type="evidence" value="ECO:0007669"/>
    <property type="project" value="TreeGrafter"/>
</dbReference>
<dbReference type="GO" id="GO:0004792">
    <property type="term" value="F:thiosulfate-cyanide sulfurtransferase activity"/>
    <property type="evidence" value="ECO:0007669"/>
    <property type="project" value="InterPro"/>
</dbReference>
<dbReference type="InterPro" id="IPR001763">
    <property type="entry name" value="Rhodanese-like_dom"/>
</dbReference>
<dbReference type="Gene3D" id="3.60.15.10">
    <property type="entry name" value="Ribonuclease Z/Hydroxyacylglutathione hydrolase-like"/>
    <property type="match status" value="1"/>
</dbReference>
<dbReference type="InterPro" id="IPR001307">
    <property type="entry name" value="Thiosulphate_STrfase_CS"/>
</dbReference>
<feature type="domain" description="Rhodanese" evidence="1">
    <location>
        <begin position="358"/>
        <end position="444"/>
    </location>
</feature>
<dbReference type="Proteomes" id="UP000642070">
    <property type="component" value="Unassembled WGS sequence"/>
</dbReference>
<dbReference type="PANTHER" id="PTHR43084:SF1">
    <property type="entry name" value="PERSULFIDE DIOXYGENASE ETHE1, MITOCHONDRIAL"/>
    <property type="match status" value="1"/>
</dbReference>
<reference evidence="2" key="2">
    <citation type="submission" date="2020-09" db="EMBL/GenBank/DDBJ databases">
        <authorList>
            <person name="Sun Q."/>
            <person name="Ohkuma M."/>
        </authorList>
    </citation>
    <scope>NUCLEOTIDE SEQUENCE</scope>
    <source>
        <strain evidence="2">JCM 19831</strain>
    </source>
</reference>
<dbReference type="Pfam" id="PF00581">
    <property type="entry name" value="Rhodanese"/>
    <property type="match status" value="2"/>
</dbReference>
<comment type="caution">
    <text evidence="2">The sequence shown here is derived from an EMBL/GenBank/DDBJ whole genome shotgun (WGS) entry which is preliminary data.</text>
</comment>
<dbReference type="SMART" id="SM00450">
    <property type="entry name" value="RHOD"/>
    <property type="match status" value="1"/>
</dbReference>
<dbReference type="SUPFAM" id="SSF56281">
    <property type="entry name" value="Metallo-hydrolase/oxidoreductase"/>
    <property type="match status" value="1"/>
</dbReference>
<evidence type="ECO:0000313" key="3">
    <source>
        <dbReference type="Proteomes" id="UP000642070"/>
    </source>
</evidence>
<name>A0A917U2E3_9ACTN</name>
<dbReference type="InterPro" id="IPR036873">
    <property type="entry name" value="Rhodanese-like_dom_sf"/>
</dbReference>
<dbReference type="InterPro" id="IPR001279">
    <property type="entry name" value="Metallo-B-lactamas"/>
</dbReference>
<keyword evidence="3" id="KW-1185">Reference proteome</keyword>
<protein>
    <submittedName>
        <fullName evidence="2">MBL fold metallo-hydrolase</fullName>
    </submittedName>
</protein>